<reference evidence="2" key="1">
    <citation type="submission" date="2023-10" db="EMBL/GenBank/DDBJ databases">
        <authorList>
            <person name="Domelevo Entfellner J.-B."/>
        </authorList>
    </citation>
    <scope>NUCLEOTIDE SEQUENCE</scope>
</reference>
<evidence type="ECO:0000256" key="1">
    <source>
        <dbReference type="SAM" id="MobiDB-lite"/>
    </source>
</evidence>
<dbReference type="AlphaFoldDB" id="A0AA86VLZ1"/>
<dbReference type="Gramene" id="rna-AYBTSS11_LOCUS12841">
    <property type="protein sequence ID" value="CAJ1947780.1"/>
    <property type="gene ID" value="gene-AYBTSS11_LOCUS12841"/>
</dbReference>
<organism evidence="2 3">
    <name type="scientific">Sphenostylis stenocarpa</name>
    <dbReference type="NCBI Taxonomy" id="92480"/>
    <lineage>
        <taxon>Eukaryota</taxon>
        <taxon>Viridiplantae</taxon>
        <taxon>Streptophyta</taxon>
        <taxon>Embryophyta</taxon>
        <taxon>Tracheophyta</taxon>
        <taxon>Spermatophyta</taxon>
        <taxon>Magnoliopsida</taxon>
        <taxon>eudicotyledons</taxon>
        <taxon>Gunneridae</taxon>
        <taxon>Pentapetalae</taxon>
        <taxon>rosids</taxon>
        <taxon>fabids</taxon>
        <taxon>Fabales</taxon>
        <taxon>Fabaceae</taxon>
        <taxon>Papilionoideae</taxon>
        <taxon>50 kb inversion clade</taxon>
        <taxon>NPAAA clade</taxon>
        <taxon>indigoferoid/millettioid clade</taxon>
        <taxon>Phaseoleae</taxon>
        <taxon>Sphenostylis</taxon>
    </lineage>
</organism>
<keyword evidence="3" id="KW-1185">Reference proteome</keyword>
<dbReference type="Proteomes" id="UP001189624">
    <property type="component" value="Chromosome 4"/>
</dbReference>
<proteinExistence type="predicted"/>
<protein>
    <submittedName>
        <fullName evidence="2">Uncharacterized protein</fullName>
    </submittedName>
</protein>
<feature type="region of interest" description="Disordered" evidence="1">
    <location>
        <begin position="1"/>
        <end position="22"/>
    </location>
</feature>
<evidence type="ECO:0000313" key="3">
    <source>
        <dbReference type="Proteomes" id="UP001189624"/>
    </source>
</evidence>
<sequence length="81" mass="8920">MVSVAIAARNSNSTSKDSRITVRPNSHSLRSLSSNVMLGLECDAIDLQVVEFWMADSGFLTSIRKEKRTTGKQNSGFINLM</sequence>
<dbReference type="EMBL" id="OY731401">
    <property type="protein sequence ID" value="CAJ1947780.1"/>
    <property type="molecule type" value="Genomic_DNA"/>
</dbReference>
<gene>
    <name evidence="2" type="ORF">AYBTSS11_LOCUS12841</name>
</gene>
<accession>A0AA86VLZ1</accession>
<evidence type="ECO:0000313" key="2">
    <source>
        <dbReference type="EMBL" id="CAJ1947780.1"/>
    </source>
</evidence>
<name>A0AA86VLZ1_9FABA</name>